<dbReference type="Proteomes" id="UP000236161">
    <property type="component" value="Unassembled WGS sequence"/>
</dbReference>
<evidence type="ECO:0000313" key="3">
    <source>
        <dbReference type="Proteomes" id="UP000236161"/>
    </source>
</evidence>
<protein>
    <submittedName>
        <fullName evidence="2">tRNA-dihydrouridine(47) synthase [NAD(P)(+)]-like</fullName>
        <ecNumber evidence="2">1.3.1.89</ecNumber>
    </submittedName>
</protein>
<keyword evidence="3" id="KW-1185">Reference proteome</keyword>
<feature type="compositionally biased region" description="Basic residues" evidence="1">
    <location>
        <begin position="90"/>
        <end position="99"/>
    </location>
</feature>
<dbReference type="EMBL" id="KZ452000">
    <property type="protein sequence ID" value="PKA53084.1"/>
    <property type="molecule type" value="Genomic_DNA"/>
</dbReference>
<dbReference type="PANTHER" id="PTHR45846">
    <property type="entry name" value="TRNA-DIHYDROURIDINE(47) SYNTHASE [NAD(P)(+)]-LIKE"/>
    <property type="match status" value="1"/>
</dbReference>
<feature type="region of interest" description="Disordered" evidence="1">
    <location>
        <begin position="55"/>
        <end position="105"/>
    </location>
</feature>
<feature type="region of interest" description="Disordered" evidence="1">
    <location>
        <begin position="225"/>
        <end position="247"/>
    </location>
</feature>
<dbReference type="AlphaFoldDB" id="A0A2I0AC02"/>
<dbReference type="OrthoDB" id="1732374at2759"/>
<dbReference type="PANTHER" id="PTHR45846:SF1">
    <property type="entry name" value="TRNA-DIHYDROURIDINE(47) SYNTHASE [NAD(P)(+)]-LIKE"/>
    <property type="match status" value="1"/>
</dbReference>
<gene>
    <name evidence="2" type="ORF">AXF42_Ash018992</name>
</gene>
<keyword evidence="2" id="KW-0560">Oxidoreductase</keyword>
<dbReference type="STRING" id="1088818.A0A2I0AC02"/>
<evidence type="ECO:0000256" key="1">
    <source>
        <dbReference type="SAM" id="MobiDB-lite"/>
    </source>
</evidence>
<evidence type="ECO:0000313" key="2">
    <source>
        <dbReference type="EMBL" id="PKA53084.1"/>
    </source>
</evidence>
<name>A0A2I0AC02_9ASPA</name>
<proteinExistence type="predicted"/>
<reference evidence="2 3" key="1">
    <citation type="journal article" date="2017" name="Nature">
        <title>The Apostasia genome and the evolution of orchids.</title>
        <authorList>
            <person name="Zhang G.Q."/>
            <person name="Liu K.W."/>
            <person name="Li Z."/>
            <person name="Lohaus R."/>
            <person name="Hsiao Y.Y."/>
            <person name="Niu S.C."/>
            <person name="Wang J.Y."/>
            <person name="Lin Y.C."/>
            <person name="Xu Q."/>
            <person name="Chen L.J."/>
            <person name="Yoshida K."/>
            <person name="Fujiwara S."/>
            <person name="Wang Z.W."/>
            <person name="Zhang Y.Q."/>
            <person name="Mitsuda N."/>
            <person name="Wang M."/>
            <person name="Liu G.H."/>
            <person name="Pecoraro L."/>
            <person name="Huang H.X."/>
            <person name="Xiao X.J."/>
            <person name="Lin M."/>
            <person name="Wu X.Y."/>
            <person name="Wu W.L."/>
            <person name="Chen Y.Y."/>
            <person name="Chang S.B."/>
            <person name="Sakamoto S."/>
            <person name="Ohme-Takagi M."/>
            <person name="Yagi M."/>
            <person name="Zeng S.J."/>
            <person name="Shen C.Y."/>
            <person name="Yeh C.M."/>
            <person name="Luo Y.B."/>
            <person name="Tsai W.C."/>
            <person name="Van de Peer Y."/>
            <person name="Liu Z.J."/>
        </authorList>
    </citation>
    <scope>NUCLEOTIDE SEQUENCE [LARGE SCALE GENOMIC DNA]</scope>
    <source>
        <strain evidence="3">cv. Shenzhen</strain>
        <tissue evidence="2">Stem</tissue>
    </source>
</reference>
<dbReference type="GO" id="GO:0102265">
    <property type="term" value="F:tRNA-dihydrouridine47 synthase activity"/>
    <property type="evidence" value="ECO:0007669"/>
    <property type="project" value="UniProtKB-EC"/>
</dbReference>
<feature type="compositionally biased region" description="Polar residues" evidence="1">
    <location>
        <begin position="226"/>
        <end position="247"/>
    </location>
</feature>
<feature type="region of interest" description="Disordered" evidence="1">
    <location>
        <begin position="1"/>
        <end position="39"/>
    </location>
</feature>
<organism evidence="2 3">
    <name type="scientific">Apostasia shenzhenica</name>
    <dbReference type="NCBI Taxonomy" id="1088818"/>
    <lineage>
        <taxon>Eukaryota</taxon>
        <taxon>Viridiplantae</taxon>
        <taxon>Streptophyta</taxon>
        <taxon>Embryophyta</taxon>
        <taxon>Tracheophyta</taxon>
        <taxon>Spermatophyta</taxon>
        <taxon>Magnoliopsida</taxon>
        <taxon>Liliopsida</taxon>
        <taxon>Asparagales</taxon>
        <taxon>Orchidaceae</taxon>
        <taxon>Apostasioideae</taxon>
        <taxon>Apostasia</taxon>
    </lineage>
</organism>
<accession>A0A2I0AC02</accession>
<dbReference type="GO" id="GO:0003723">
    <property type="term" value="F:RNA binding"/>
    <property type="evidence" value="ECO:0007669"/>
    <property type="project" value="TreeGrafter"/>
</dbReference>
<sequence length="247" mass="27117">MDAASAAEVSQPSAPDEGVPTVAEQLHPSPPLPRIQHRSPEDLFAKAIAPVKVEYLRPPQSRTVPNSEVEDGANDGAAERKAAPGLVKEKKSKRQLKKERKQERKSALHICPEVAKSGNADACRFGGSSRFNHDLEAFMAQKPAYLEGNCPFVMIEELYPYGITCRYMNTHKKHIPLSNPDILRKSFEVNTLNKDLQKLLWKNEGSFPVADVQLKALGLKEGKSRVANSGNGQLDSHQDISNGSNGL</sequence>
<dbReference type="EC" id="1.3.1.89" evidence="2"/>